<feature type="transmembrane region" description="Helical" evidence="4">
    <location>
        <begin position="273"/>
        <end position="291"/>
    </location>
</feature>
<keyword evidence="3 4" id="KW-0472">Membrane</keyword>
<keyword evidence="1 4" id="KW-0812">Transmembrane</keyword>
<comment type="caution">
    <text evidence="6">The sequence shown here is derived from an EMBL/GenBank/DDBJ whole genome shotgun (WGS) entry which is preliminary data.</text>
</comment>
<dbReference type="InterPro" id="IPR011701">
    <property type="entry name" value="MFS"/>
</dbReference>
<gene>
    <name evidence="6" type="ORF">COY52_11425</name>
</gene>
<evidence type="ECO:0000259" key="5">
    <source>
        <dbReference type="PROSITE" id="PS50850"/>
    </source>
</evidence>
<dbReference type="PANTHER" id="PTHR23520">
    <property type="entry name" value="TRANSPORTER, PUTATIVE (AFU_ORTHOLOGUE AFUA_3G04000)-RELATED"/>
    <property type="match status" value="1"/>
</dbReference>
<feature type="transmembrane region" description="Helical" evidence="4">
    <location>
        <begin position="7"/>
        <end position="30"/>
    </location>
</feature>
<feature type="transmembrane region" description="Helical" evidence="4">
    <location>
        <begin position="36"/>
        <end position="58"/>
    </location>
</feature>
<feature type="transmembrane region" description="Helical" evidence="4">
    <location>
        <begin position="361"/>
        <end position="378"/>
    </location>
</feature>
<dbReference type="Pfam" id="PF07690">
    <property type="entry name" value="MFS_1"/>
    <property type="match status" value="1"/>
</dbReference>
<dbReference type="GO" id="GO:0022857">
    <property type="term" value="F:transmembrane transporter activity"/>
    <property type="evidence" value="ECO:0007669"/>
    <property type="project" value="InterPro"/>
</dbReference>
<accession>A0A2M7S558</accession>
<proteinExistence type="predicted"/>
<feature type="domain" description="Major facilitator superfamily (MFS) profile" evidence="5">
    <location>
        <begin position="4"/>
        <end position="380"/>
    </location>
</feature>
<evidence type="ECO:0000256" key="2">
    <source>
        <dbReference type="ARBA" id="ARBA00022989"/>
    </source>
</evidence>
<dbReference type="PANTHER" id="PTHR23520:SF5">
    <property type="entry name" value="TRANSPORTER, PUTATIVE (AFU_ORTHOLOGUE AFUA_3G04000)-RELATED"/>
    <property type="match status" value="1"/>
</dbReference>
<feature type="transmembrane region" description="Helical" evidence="4">
    <location>
        <begin position="336"/>
        <end position="355"/>
    </location>
</feature>
<feature type="transmembrane region" description="Helical" evidence="4">
    <location>
        <begin position="244"/>
        <end position="264"/>
    </location>
</feature>
<feature type="transmembrane region" description="Helical" evidence="4">
    <location>
        <begin position="158"/>
        <end position="177"/>
    </location>
</feature>
<organism evidence="6 7">
    <name type="scientific">Candidatus Desantisbacteria bacterium CG_4_10_14_0_8_um_filter_48_22</name>
    <dbReference type="NCBI Taxonomy" id="1974543"/>
    <lineage>
        <taxon>Bacteria</taxon>
        <taxon>Candidatus Desantisiibacteriota</taxon>
    </lineage>
</organism>
<feature type="transmembrane region" description="Helical" evidence="4">
    <location>
        <begin position="205"/>
        <end position="232"/>
    </location>
</feature>
<protein>
    <recommendedName>
        <fullName evidence="5">Major facilitator superfamily (MFS) profile domain-containing protein</fullName>
    </recommendedName>
</protein>
<evidence type="ECO:0000256" key="3">
    <source>
        <dbReference type="ARBA" id="ARBA00023136"/>
    </source>
</evidence>
<dbReference type="PROSITE" id="PS50850">
    <property type="entry name" value="MFS"/>
    <property type="match status" value="1"/>
</dbReference>
<dbReference type="SUPFAM" id="SSF103473">
    <property type="entry name" value="MFS general substrate transporter"/>
    <property type="match status" value="1"/>
</dbReference>
<evidence type="ECO:0000256" key="4">
    <source>
        <dbReference type="SAM" id="Phobius"/>
    </source>
</evidence>
<evidence type="ECO:0000256" key="1">
    <source>
        <dbReference type="ARBA" id="ARBA00022692"/>
    </source>
</evidence>
<dbReference type="EMBL" id="PFMR01000314">
    <property type="protein sequence ID" value="PIZ14685.1"/>
    <property type="molecule type" value="Genomic_DNA"/>
</dbReference>
<dbReference type="InterPro" id="IPR036259">
    <property type="entry name" value="MFS_trans_sf"/>
</dbReference>
<feature type="transmembrane region" description="Helical" evidence="4">
    <location>
        <begin position="70"/>
        <end position="89"/>
    </location>
</feature>
<dbReference type="InterPro" id="IPR020846">
    <property type="entry name" value="MFS_dom"/>
</dbReference>
<dbReference type="Proteomes" id="UP000229307">
    <property type="component" value="Unassembled WGS sequence"/>
</dbReference>
<reference evidence="7" key="1">
    <citation type="submission" date="2017-09" db="EMBL/GenBank/DDBJ databases">
        <title>Depth-based differentiation of microbial function through sediment-hosted aquifers and enrichment of novel symbionts in the deep terrestrial subsurface.</title>
        <authorList>
            <person name="Probst A.J."/>
            <person name="Ladd B."/>
            <person name="Jarett J.K."/>
            <person name="Geller-Mcgrath D.E."/>
            <person name="Sieber C.M.K."/>
            <person name="Emerson J.B."/>
            <person name="Anantharaman K."/>
            <person name="Thomas B.C."/>
            <person name="Malmstrom R."/>
            <person name="Stieglmeier M."/>
            <person name="Klingl A."/>
            <person name="Woyke T."/>
            <person name="Ryan C.M."/>
            <person name="Banfield J.F."/>
        </authorList>
    </citation>
    <scope>NUCLEOTIDE SEQUENCE [LARGE SCALE GENOMIC DNA]</scope>
</reference>
<name>A0A2M7S558_9BACT</name>
<keyword evidence="2 4" id="KW-1133">Transmembrane helix</keyword>
<evidence type="ECO:0000313" key="7">
    <source>
        <dbReference type="Proteomes" id="UP000229307"/>
    </source>
</evidence>
<dbReference type="Gene3D" id="1.20.1250.20">
    <property type="entry name" value="MFS general substrate transporter like domains"/>
    <property type="match status" value="2"/>
</dbReference>
<sequence>MSRNVKVLLLISVIFGLALGIYEFIFPLYLNDMHISFRNMGIIFSLSSIAMFFIRIHAGQLADVHGRKKFYSLALLGSGLASLFTPFTLRISLQTVLKSLREACAVVQESIHSVALYENVKSKFLDFIGKTVGAQWVFQGLGALVAGGMLVFFGYRNIFLFNAGLLFSAFLIFTIFFSEKDFKKSDPSAAVPFRKLYALDFSRPMMIIMLSSFVFNIGMGSSHSFIMPLFFLDKFAISKGAVSIVMAVHRLTLGLPMIFAGWFINEKMNLKRIYIWFIALEGIMMAASALIPNFFIATAVWLAHDYVGAAFWSPVSKTLIQRYSRQESRAYDVSKVAAFSTLGLIIGPLIAGWLAGISISAPFFAAGMIMIVSALMLVPL</sequence>
<dbReference type="AlphaFoldDB" id="A0A2M7S558"/>
<evidence type="ECO:0000313" key="6">
    <source>
        <dbReference type="EMBL" id="PIZ14685.1"/>
    </source>
</evidence>